<dbReference type="GO" id="GO:0016020">
    <property type="term" value="C:membrane"/>
    <property type="evidence" value="ECO:0007669"/>
    <property type="project" value="UniProtKB-SubCell"/>
</dbReference>
<gene>
    <name evidence="6" type="ORF">SSP24_52900</name>
</gene>
<proteinExistence type="predicted"/>
<dbReference type="Proteomes" id="UP000317881">
    <property type="component" value="Unassembled WGS sequence"/>
</dbReference>
<keyword evidence="7" id="KW-1185">Reference proteome</keyword>
<evidence type="ECO:0000259" key="5">
    <source>
        <dbReference type="Pfam" id="PF03176"/>
    </source>
</evidence>
<keyword evidence="2" id="KW-0812">Transmembrane</keyword>
<reference evidence="6 7" key="1">
    <citation type="submission" date="2019-06" db="EMBL/GenBank/DDBJ databases">
        <title>Whole genome shotgun sequence of Streptomyces spinoverrucosus NBRC 14228.</title>
        <authorList>
            <person name="Hosoyama A."/>
            <person name="Uohara A."/>
            <person name="Ohji S."/>
            <person name="Ichikawa N."/>
        </authorList>
    </citation>
    <scope>NUCLEOTIDE SEQUENCE [LARGE SCALE GENOMIC DNA]</scope>
    <source>
        <strain evidence="6 7">NBRC 14228</strain>
    </source>
</reference>
<keyword evidence="4" id="KW-0472">Membrane</keyword>
<name>A0A4Y3VNF2_9ACTN</name>
<organism evidence="6 7">
    <name type="scientific">Streptomyces spinoverrucosus</name>
    <dbReference type="NCBI Taxonomy" id="284043"/>
    <lineage>
        <taxon>Bacteria</taxon>
        <taxon>Bacillati</taxon>
        <taxon>Actinomycetota</taxon>
        <taxon>Actinomycetes</taxon>
        <taxon>Kitasatosporales</taxon>
        <taxon>Streptomycetaceae</taxon>
        <taxon>Streptomyces</taxon>
    </lineage>
</organism>
<dbReference type="InterPro" id="IPR004869">
    <property type="entry name" value="MMPL_dom"/>
</dbReference>
<dbReference type="Pfam" id="PF03176">
    <property type="entry name" value="MMPL"/>
    <property type="match status" value="1"/>
</dbReference>
<comment type="subcellular location">
    <subcellularLocation>
        <location evidence="1">Membrane</location>
        <topology evidence="1">Multi-pass membrane protein</topology>
    </subcellularLocation>
</comment>
<keyword evidence="3" id="KW-1133">Transmembrane helix</keyword>
<dbReference type="EMBL" id="BJND01000041">
    <property type="protein sequence ID" value="GEC07635.1"/>
    <property type="molecule type" value="Genomic_DNA"/>
</dbReference>
<evidence type="ECO:0000256" key="3">
    <source>
        <dbReference type="ARBA" id="ARBA00022989"/>
    </source>
</evidence>
<evidence type="ECO:0000313" key="7">
    <source>
        <dbReference type="Proteomes" id="UP000317881"/>
    </source>
</evidence>
<evidence type="ECO:0000256" key="2">
    <source>
        <dbReference type="ARBA" id="ARBA00022692"/>
    </source>
</evidence>
<accession>A0A4Y3VNF2</accession>
<sequence length="98" mass="10412">MTAADNKRAIEETVAELVDGSQVASAVDPFQARAVSQDGTTAYATVTYKVAANDLTDAGKTRLEQAIDEARDPAHPYGPAPCPVRPGVLVSRRLGWSR</sequence>
<comment type="caution">
    <text evidence="6">The sequence shown here is derived from an EMBL/GenBank/DDBJ whole genome shotgun (WGS) entry which is preliminary data.</text>
</comment>
<evidence type="ECO:0000256" key="1">
    <source>
        <dbReference type="ARBA" id="ARBA00004141"/>
    </source>
</evidence>
<evidence type="ECO:0000256" key="4">
    <source>
        <dbReference type="ARBA" id="ARBA00023136"/>
    </source>
</evidence>
<protein>
    <recommendedName>
        <fullName evidence="5">Membrane transport protein MMPL domain-containing protein</fullName>
    </recommendedName>
</protein>
<evidence type="ECO:0000313" key="6">
    <source>
        <dbReference type="EMBL" id="GEC07635.1"/>
    </source>
</evidence>
<feature type="domain" description="Membrane transport protein MMPL" evidence="5">
    <location>
        <begin position="2"/>
        <end position="73"/>
    </location>
</feature>
<dbReference type="AlphaFoldDB" id="A0A4Y3VNF2"/>